<accession>A2DTJ1</accession>
<dbReference type="AlphaFoldDB" id="A2DTJ1"/>
<sequence>MTAPKSFFKDMLKVYTNATLGDMFTQSVIHGLKGDAEGLKFGEALLHGMQTGTTFVAYPIAVHLLEKHSETFRHHYHDEDGCKVAAYVAGGIGAAGIVALVNYPLEKLRKRAQKEQQTETFRFYFAGQVGPNIGAAFASELIEPALPVFKNSLYNWARGQMLNASINLSATLGYAPFAAITGQSLSELFGGYVIDMFPSGILNDSVGYISSIW</sequence>
<keyword evidence="3" id="KW-1185">Reference proteome</keyword>
<dbReference type="VEuPathDB" id="TrichDB:TVAG_423530"/>
<evidence type="ECO:0000313" key="3">
    <source>
        <dbReference type="Proteomes" id="UP000001542"/>
    </source>
</evidence>
<evidence type="ECO:0000256" key="1">
    <source>
        <dbReference type="SAM" id="Phobius"/>
    </source>
</evidence>
<evidence type="ECO:0008006" key="4">
    <source>
        <dbReference type="Google" id="ProtNLM"/>
    </source>
</evidence>
<reference evidence="2" key="1">
    <citation type="submission" date="2006-10" db="EMBL/GenBank/DDBJ databases">
        <authorList>
            <person name="Amadeo P."/>
            <person name="Zhao Q."/>
            <person name="Wortman J."/>
            <person name="Fraser-Liggett C."/>
            <person name="Carlton J."/>
        </authorList>
    </citation>
    <scope>NUCLEOTIDE SEQUENCE</scope>
    <source>
        <strain evidence="2">G3</strain>
    </source>
</reference>
<dbReference type="VEuPathDB" id="TrichDB:TVAGG3_0593760"/>
<feature type="transmembrane region" description="Helical" evidence="1">
    <location>
        <begin position="84"/>
        <end position="105"/>
    </location>
</feature>
<dbReference type="KEGG" id="tva:4774308"/>
<keyword evidence="1" id="KW-0812">Transmembrane</keyword>
<evidence type="ECO:0000313" key="2">
    <source>
        <dbReference type="EMBL" id="EAY16300.1"/>
    </source>
</evidence>
<protein>
    <recommendedName>
        <fullName evidence="4">Mitochondrial carrier protein</fullName>
    </recommendedName>
</protein>
<gene>
    <name evidence="2" type="ORF">TVAG_423530</name>
</gene>
<dbReference type="Proteomes" id="UP000001542">
    <property type="component" value="Unassembled WGS sequence"/>
</dbReference>
<keyword evidence="1" id="KW-1133">Transmembrane helix</keyword>
<organism evidence="2 3">
    <name type="scientific">Trichomonas vaginalis (strain ATCC PRA-98 / G3)</name>
    <dbReference type="NCBI Taxonomy" id="412133"/>
    <lineage>
        <taxon>Eukaryota</taxon>
        <taxon>Metamonada</taxon>
        <taxon>Parabasalia</taxon>
        <taxon>Trichomonadida</taxon>
        <taxon>Trichomonadidae</taxon>
        <taxon>Trichomonas</taxon>
    </lineage>
</organism>
<dbReference type="InParanoid" id="A2DTJ1"/>
<dbReference type="EMBL" id="DS113244">
    <property type="protein sequence ID" value="EAY16300.1"/>
    <property type="molecule type" value="Genomic_DNA"/>
</dbReference>
<reference evidence="2" key="2">
    <citation type="journal article" date="2007" name="Science">
        <title>Draft genome sequence of the sexually transmitted pathogen Trichomonas vaginalis.</title>
        <authorList>
            <person name="Carlton J.M."/>
            <person name="Hirt R.P."/>
            <person name="Silva J.C."/>
            <person name="Delcher A.L."/>
            <person name="Schatz M."/>
            <person name="Zhao Q."/>
            <person name="Wortman J.R."/>
            <person name="Bidwell S.L."/>
            <person name="Alsmark U.C.M."/>
            <person name="Besteiro S."/>
            <person name="Sicheritz-Ponten T."/>
            <person name="Noel C.J."/>
            <person name="Dacks J.B."/>
            <person name="Foster P.G."/>
            <person name="Simillion C."/>
            <person name="Van de Peer Y."/>
            <person name="Miranda-Saavedra D."/>
            <person name="Barton G.J."/>
            <person name="Westrop G.D."/>
            <person name="Mueller S."/>
            <person name="Dessi D."/>
            <person name="Fiori P.L."/>
            <person name="Ren Q."/>
            <person name="Paulsen I."/>
            <person name="Zhang H."/>
            <person name="Bastida-Corcuera F.D."/>
            <person name="Simoes-Barbosa A."/>
            <person name="Brown M.T."/>
            <person name="Hayes R.D."/>
            <person name="Mukherjee M."/>
            <person name="Okumura C.Y."/>
            <person name="Schneider R."/>
            <person name="Smith A.J."/>
            <person name="Vanacova S."/>
            <person name="Villalvazo M."/>
            <person name="Haas B.J."/>
            <person name="Pertea M."/>
            <person name="Feldblyum T.V."/>
            <person name="Utterback T.R."/>
            <person name="Shu C.L."/>
            <person name="Osoegawa K."/>
            <person name="de Jong P.J."/>
            <person name="Hrdy I."/>
            <person name="Horvathova L."/>
            <person name="Zubacova Z."/>
            <person name="Dolezal P."/>
            <person name="Malik S.B."/>
            <person name="Logsdon J.M. Jr."/>
            <person name="Henze K."/>
            <person name="Gupta A."/>
            <person name="Wang C.C."/>
            <person name="Dunne R.L."/>
            <person name="Upcroft J.A."/>
            <person name="Upcroft P."/>
            <person name="White O."/>
            <person name="Salzberg S.L."/>
            <person name="Tang P."/>
            <person name="Chiu C.-H."/>
            <person name="Lee Y.-S."/>
            <person name="Embley T.M."/>
            <person name="Coombs G.H."/>
            <person name="Mottram J.C."/>
            <person name="Tachezy J."/>
            <person name="Fraser-Liggett C.M."/>
            <person name="Johnson P.J."/>
        </authorList>
    </citation>
    <scope>NUCLEOTIDE SEQUENCE [LARGE SCALE GENOMIC DNA]</scope>
    <source>
        <strain evidence="2">G3</strain>
    </source>
</reference>
<name>A2DTJ1_TRIV3</name>
<keyword evidence="1" id="KW-0472">Membrane</keyword>
<dbReference type="RefSeq" id="XP_001328523.1">
    <property type="nucleotide sequence ID" value="XM_001328488.1"/>
</dbReference>
<proteinExistence type="predicted"/>